<protein>
    <recommendedName>
        <fullName evidence="4">7TM_GPCR_Srx domain-containing protein</fullName>
    </recommendedName>
</protein>
<keyword evidence="1" id="KW-0812">Transmembrane</keyword>
<dbReference type="Proteomes" id="UP000783686">
    <property type="component" value="Unassembled WGS sequence"/>
</dbReference>
<sequence length="190" mass="21399">MMITTPVLISLPNQISEKQYLANVDPVIAYLFENNANAFCFGTGSDVKDKLVIGIGFLYVTPFLIVGSTLLIFIYIQLGKSVASASTYKLQMMLFKALLAQTIGTGVFLIIPGILYFSPSVFGIRNVPKIQVVAFIVYMLHSPFDCCMIIIFIKPYRRYFMNNFRRALNKVSSEPRLSLKFSTVFVEESM</sequence>
<feature type="transmembrane region" description="Helical" evidence="1">
    <location>
        <begin position="51"/>
        <end position="76"/>
    </location>
</feature>
<gene>
    <name evidence="2" type="ORF">BOKJ2_LOCUS2223</name>
</gene>
<dbReference type="PANTHER" id="PTHR45830:SF15">
    <property type="entry name" value="SERPENTINE RECEPTOR, CLASS I"/>
    <property type="match status" value="1"/>
</dbReference>
<feature type="transmembrane region" description="Helical" evidence="1">
    <location>
        <begin position="130"/>
        <end position="153"/>
    </location>
</feature>
<dbReference type="AlphaFoldDB" id="A0A811JVR7"/>
<dbReference type="EMBL" id="CAJFDH010000001">
    <property type="protein sequence ID" value="CAD5207539.1"/>
    <property type="molecule type" value="Genomic_DNA"/>
</dbReference>
<proteinExistence type="predicted"/>
<keyword evidence="1" id="KW-0472">Membrane</keyword>
<reference evidence="2" key="1">
    <citation type="submission" date="2020-09" db="EMBL/GenBank/DDBJ databases">
        <authorList>
            <person name="Kikuchi T."/>
        </authorList>
    </citation>
    <scope>NUCLEOTIDE SEQUENCE</scope>
    <source>
        <strain evidence="2">SH1</strain>
    </source>
</reference>
<evidence type="ECO:0000256" key="1">
    <source>
        <dbReference type="SAM" id="Phobius"/>
    </source>
</evidence>
<dbReference type="Pfam" id="PF10318">
    <property type="entry name" value="7TM_GPCR_Srh"/>
    <property type="match status" value="1"/>
</dbReference>
<dbReference type="Proteomes" id="UP000614601">
    <property type="component" value="Unassembled WGS sequence"/>
</dbReference>
<feature type="transmembrane region" description="Helical" evidence="1">
    <location>
        <begin position="97"/>
        <end position="118"/>
    </location>
</feature>
<evidence type="ECO:0008006" key="4">
    <source>
        <dbReference type="Google" id="ProtNLM"/>
    </source>
</evidence>
<organism evidence="2 3">
    <name type="scientific">Bursaphelenchus okinawaensis</name>
    <dbReference type="NCBI Taxonomy" id="465554"/>
    <lineage>
        <taxon>Eukaryota</taxon>
        <taxon>Metazoa</taxon>
        <taxon>Ecdysozoa</taxon>
        <taxon>Nematoda</taxon>
        <taxon>Chromadorea</taxon>
        <taxon>Rhabditida</taxon>
        <taxon>Tylenchina</taxon>
        <taxon>Tylenchomorpha</taxon>
        <taxon>Aphelenchoidea</taxon>
        <taxon>Aphelenchoididae</taxon>
        <taxon>Bursaphelenchus</taxon>
    </lineage>
</organism>
<accession>A0A811JVR7</accession>
<evidence type="ECO:0000313" key="2">
    <source>
        <dbReference type="EMBL" id="CAD5207539.1"/>
    </source>
</evidence>
<dbReference type="OrthoDB" id="5799255at2759"/>
<dbReference type="InterPro" id="IPR019422">
    <property type="entry name" value="7TM_GPCR_serpentine_rcpt_Srh"/>
</dbReference>
<comment type="caution">
    <text evidence="2">The sequence shown here is derived from an EMBL/GenBank/DDBJ whole genome shotgun (WGS) entry which is preliminary data.</text>
</comment>
<keyword evidence="1" id="KW-1133">Transmembrane helix</keyword>
<dbReference type="PANTHER" id="PTHR45830">
    <property type="entry name" value="SERPENTINE RECEPTOR, CLASS I"/>
    <property type="match status" value="1"/>
</dbReference>
<name>A0A811JVR7_9BILA</name>
<dbReference type="SUPFAM" id="SSF81321">
    <property type="entry name" value="Family A G protein-coupled receptor-like"/>
    <property type="match status" value="1"/>
</dbReference>
<evidence type="ECO:0000313" key="3">
    <source>
        <dbReference type="Proteomes" id="UP000614601"/>
    </source>
</evidence>
<keyword evidence="3" id="KW-1185">Reference proteome</keyword>
<dbReference type="EMBL" id="CAJFCW020000001">
    <property type="protein sequence ID" value="CAG9086040.1"/>
    <property type="molecule type" value="Genomic_DNA"/>
</dbReference>